<evidence type="ECO:0000256" key="3">
    <source>
        <dbReference type="ARBA" id="ARBA00004496"/>
    </source>
</evidence>
<keyword evidence="10" id="KW-0119">Carbohydrate metabolism</keyword>
<comment type="subcellular location">
    <subcellularLocation>
        <location evidence="3">Cytoplasm</location>
    </subcellularLocation>
</comment>
<evidence type="ECO:0000256" key="7">
    <source>
        <dbReference type="ARBA" id="ARBA00022723"/>
    </source>
</evidence>
<dbReference type="PANTHER" id="PTHR30390:SF6">
    <property type="entry name" value="DNAA INITIATOR-ASSOCIATING PROTEIN DIAA"/>
    <property type="match status" value="1"/>
</dbReference>
<organism evidence="12 13">
    <name type="scientific">Cyanobacterium aponinum 0216</name>
    <dbReference type="NCBI Taxonomy" id="2676140"/>
    <lineage>
        <taxon>Bacteria</taxon>
        <taxon>Bacillati</taxon>
        <taxon>Cyanobacteriota</taxon>
        <taxon>Cyanophyceae</taxon>
        <taxon>Oscillatoriophycideae</taxon>
        <taxon>Chroococcales</taxon>
        <taxon>Geminocystaceae</taxon>
        <taxon>Cyanobacterium</taxon>
    </lineage>
</organism>
<dbReference type="GO" id="GO:0046872">
    <property type="term" value="F:metal ion binding"/>
    <property type="evidence" value="ECO:0007669"/>
    <property type="project" value="UniProtKB-KW"/>
</dbReference>
<dbReference type="Proteomes" id="UP000437131">
    <property type="component" value="Unassembled WGS sequence"/>
</dbReference>
<dbReference type="AlphaFoldDB" id="A0A844GUD4"/>
<keyword evidence="9 12" id="KW-0413">Isomerase</keyword>
<comment type="caution">
    <text evidence="12">The sequence shown here is derived from an EMBL/GenBank/DDBJ whole genome shotgun (WGS) entry which is preliminary data.</text>
</comment>
<dbReference type="InterPro" id="IPR050099">
    <property type="entry name" value="SIS_GmhA/DiaA_subfam"/>
</dbReference>
<evidence type="ECO:0000259" key="11">
    <source>
        <dbReference type="PROSITE" id="PS51464"/>
    </source>
</evidence>
<dbReference type="Pfam" id="PF13580">
    <property type="entry name" value="SIS_2"/>
    <property type="match status" value="1"/>
</dbReference>
<dbReference type="PANTHER" id="PTHR30390">
    <property type="entry name" value="SEDOHEPTULOSE 7-PHOSPHATE ISOMERASE / DNAA INITIATOR-ASSOCIATING FACTOR FOR REPLICATION INITIATION"/>
    <property type="match status" value="1"/>
</dbReference>
<reference evidence="12 13" key="1">
    <citation type="submission" date="2019-11" db="EMBL/GenBank/DDBJ databases">
        <title>Isolation of a new High Light Tolerant Cyanobacteria.</title>
        <authorList>
            <person name="Dobson Z."/>
            <person name="Vaughn N."/>
            <person name="Vaughn M."/>
            <person name="Fromme P."/>
            <person name="Mazor Y."/>
        </authorList>
    </citation>
    <scope>NUCLEOTIDE SEQUENCE [LARGE SCALE GENOMIC DNA]</scope>
    <source>
        <strain evidence="12 13">0216</strain>
    </source>
</reference>
<dbReference type="NCBIfam" id="TIGR00441">
    <property type="entry name" value="gmhA"/>
    <property type="match status" value="1"/>
</dbReference>
<gene>
    <name evidence="12" type="primary">gmhA</name>
    <name evidence="12" type="ORF">GGC33_06950</name>
</gene>
<comment type="cofactor">
    <cofactor evidence="2">
        <name>Zn(2+)</name>
        <dbReference type="ChEBI" id="CHEBI:29105"/>
    </cofactor>
</comment>
<dbReference type="InterPro" id="IPR004515">
    <property type="entry name" value="Phosphoheptose_Isoase"/>
</dbReference>
<comment type="similarity">
    <text evidence="4">Belongs to the SIS family. GmhA subfamily.</text>
</comment>
<accession>A0A844GUD4</accession>
<dbReference type="EC" id="5.3.1.28" evidence="5"/>
<feature type="domain" description="SIS" evidence="11">
    <location>
        <begin position="31"/>
        <end position="196"/>
    </location>
</feature>
<keyword evidence="7" id="KW-0479">Metal-binding</keyword>
<evidence type="ECO:0000313" key="12">
    <source>
        <dbReference type="EMBL" id="MTF38661.1"/>
    </source>
</evidence>
<protein>
    <recommendedName>
        <fullName evidence="5">D-sedoheptulose-7-phosphate isomerase</fullName>
        <ecNumber evidence="5">5.3.1.28</ecNumber>
    </recommendedName>
</protein>
<evidence type="ECO:0000256" key="10">
    <source>
        <dbReference type="ARBA" id="ARBA00023277"/>
    </source>
</evidence>
<evidence type="ECO:0000256" key="1">
    <source>
        <dbReference type="ARBA" id="ARBA00000348"/>
    </source>
</evidence>
<dbReference type="RefSeq" id="WP_015219802.1">
    <property type="nucleotide sequence ID" value="NZ_WMIA01000006.1"/>
</dbReference>
<dbReference type="GO" id="GO:1901135">
    <property type="term" value="P:carbohydrate derivative metabolic process"/>
    <property type="evidence" value="ECO:0007669"/>
    <property type="project" value="InterPro"/>
</dbReference>
<dbReference type="PROSITE" id="PS51464">
    <property type="entry name" value="SIS"/>
    <property type="match status" value="1"/>
</dbReference>
<name>A0A844GUD4_9CHRO</name>
<dbReference type="GO" id="GO:0005737">
    <property type="term" value="C:cytoplasm"/>
    <property type="evidence" value="ECO:0007669"/>
    <property type="project" value="UniProtKB-SubCell"/>
</dbReference>
<dbReference type="SUPFAM" id="SSF53697">
    <property type="entry name" value="SIS domain"/>
    <property type="match status" value="1"/>
</dbReference>
<keyword evidence="8" id="KW-0862">Zinc</keyword>
<proteinExistence type="inferred from homology"/>
<evidence type="ECO:0000256" key="8">
    <source>
        <dbReference type="ARBA" id="ARBA00022833"/>
    </source>
</evidence>
<dbReference type="InterPro" id="IPR046348">
    <property type="entry name" value="SIS_dom_sf"/>
</dbReference>
<sequence length="196" mass="21613">MNFWVEERLQCLQQAFNSEYCQAVEQVSHLLANRFQAGHTLLICGNGGSAADAQHIAAEFVGRFQIDRPGLPAIALGTNPATLTAWGNDHEFETIFARQVQSFGKAGDLLWVLSTSGRSRNILHALKVAKEKGLITIGMAGNNGGMISSLIDYPLFVAEKNTPYVQEIHLITYHRICQQVEAMLFAENIVEKKIAV</sequence>
<dbReference type="CDD" id="cd05006">
    <property type="entry name" value="SIS_GmhA"/>
    <property type="match status" value="1"/>
</dbReference>
<evidence type="ECO:0000256" key="4">
    <source>
        <dbReference type="ARBA" id="ARBA00009894"/>
    </source>
</evidence>
<evidence type="ECO:0000256" key="2">
    <source>
        <dbReference type="ARBA" id="ARBA00001947"/>
    </source>
</evidence>
<dbReference type="EMBL" id="WMIA01000006">
    <property type="protein sequence ID" value="MTF38661.1"/>
    <property type="molecule type" value="Genomic_DNA"/>
</dbReference>
<dbReference type="InterPro" id="IPR035461">
    <property type="entry name" value="GmhA/DiaA"/>
</dbReference>
<keyword evidence="6" id="KW-0963">Cytoplasm</keyword>
<dbReference type="GO" id="GO:0097367">
    <property type="term" value="F:carbohydrate derivative binding"/>
    <property type="evidence" value="ECO:0007669"/>
    <property type="project" value="InterPro"/>
</dbReference>
<dbReference type="GO" id="GO:0008968">
    <property type="term" value="F:D-sedoheptulose 7-phosphate isomerase activity"/>
    <property type="evidence" value="ECO:0007669"/>
    <property type="project" value="InterPro"/>
</dbReference>
<evidence type="ECO:0000256" key="9">
    <source>
        <dbReference type="ARBA" id="ARBA00023235"/>
    </source>
</evidence>
<evidence type="ECO:0000256" key="6">
    <source>
        <dbReference type="ARBA" id="ARBA00022490"/>
    </source>
</evidence>
<comment type="catalytic activity">
    <reaction evidence="1">
        <text>2 D-sedoheptulose 7-phosphate = D-glycero-alpha-D-manno-heptose 7-phosphate + D-glycero-beta-D-manno-heptose 7-phosphate</text>
        <dbReference type="Rhea" id="RHEA:27489"/>
        <dbReference type="ChEBI" id="CHEBI:57483"/>
        <dbReference type="ChEBI" id="CHEBI:60203"/>
        <dbReference type="ChEBI" id="CHEBI:60204"/>
        <dbReference type="EC" id="5.3.1.28"/>
    </reaction>
</comment>
<evidence type="ECO:0000256" key="5">
    <source>
        <dbReference type="ARBA" id="ARBA00012580"/>
    </source>
</evidence>
<dbReference type="Gene3D" id="3.40.50.10490">
    <property type="entry name" value="Glucose-6-phosphate isomerase like protein, domain 1"/>
    <property type="match status" value="1"/>
</dbReference>
<evidence type="ECO:0000313" key="13">
    <source>
        <dbReference type="Proteomes" id="UP000437131"/>
    </source>
</evidence>
<dbReference type="InterPro" id="IPR001347">
    <property type="entry name" value="SIS_dom"/>
</dbReference>